<feature type="transmembrane region" description="Helical" evidence="1">
    <location>
        <begin position="17"/>
        <end position="35"/>
    </location>
</feature>
<name>A0A1G2P7S1_9BACT</name>
<evidence type="ECO:0000313" key="3">
    <source>
        <dbReference type="Proteomes" id="UP000176355"/>
    </source>
</evidence>
<dbReference type="STRING" id="1802333.A3G03_01570"/>
<proteinExistence type="predicted"/>
<protein>
    <submittedName>
        <fullName evidence="2">Uncharacterized protein</fullName>
    </submittedName>
</protein>
<keyword evidence="1" id="KW-0812">Transmembrane</keyword>
<dbReference type="AlphaFoldDB" id="A0A1G2P7S1"/>
<sequence>MEPNATQTSENRPAGPVIGAVIIILILVVGALYFWGAKLNKEANQTPEDILNTEDQTLNQLQTQGTTTDIDDINADLNATDLNNLDADLQNIDKELAN</sequence>
<reference evidence="2 3" key="1">
    <citation type="journal article" date="2016" name="Nat. Commun.">
        <title>Thousands of microbial genomes shed light on interconnected biogeochemical processes in an aquifer system.</title>
        <authorList>
            <person name="Anantharaman K."/>
            <person name="Brown C.T."/>
            <person name="Hug L.A."/>
            <person name="Sharon I."/>
            <person name="Castelle C.J."/>
            <person name="Probst A.J."/>
            <person name="Thomas B.C."/>
            <person name="Singh A."/>
            <person name="Wilkins M.J."/>
            <person name="Karaoz U."/>
            <person name="Brodie E.L."/>
            <person name="Williams K.H."/>
            <person name="Hubbard S.S."/>
            <person name="Banfield J.F."/>
        </authorList>
    </citation>
    <scope>NUCLEOTIDE SEQUENCE [LARGE SCALE GENOMIC DNA]</scope>
</reference>
<keyword evidence="1" id="KW-0472">Membrane</keyword>
<dbReference type="EMBL" id="MHSL01000003">
    <property type="protein sequence ID" value="OHA44404.1"/>
    <property type="molecule type" value="Genomic_DNA"/>
</dbReference>
<dbReference type="Proteomes" id="UP000176355">
    <property type="component" value="Unassembled WGS sequence"/>
</dbReference>
<keyword evidence="1" id="KW-1133">Transmembrane helix</keyword>
<evidence type="ECO:0000256" key="1">
    <source>
        <dbReference type="SAM" id="Phobius"/>
    </source>
</evidence>
<organism evidence="2 3">
    <name type="scientific">Candidatus Taylorbacteria bacterium RIFCSPLOWO2_12_FULL_44_15c</name>
    <dbReference type="NCBI Taxonomy" id="1802333"/>
    <lineage>
        <taxon>Bacteria</taxon>
        <taxon>Candidatus Tayloriibacteriota</taxon>
    </lineage>
</organism>
<accession>A0A1G2P7S1</accession>
<evidence type="ECO:0000313" key="2">
    <source>
        <dbReference type="EMBL" id="OHA44404.1"/>
    </source>
</evidence>
<comment type="caution">
    <text evidence="2">The sequence shown here is derived from an EMBL/GenBank/DDBJ whole genome shotgun (WGS) entry which is preliminary data.</text>
</comment>
<gene>
    <name evidence="2" type="ORF">A3G03_01570</name>
</gene>